<keyword evidence="5" id="KW-1185">Reference proteome</keyword>
<dbReference type="SUPFAM" id="SSF54197">
    <property type="entry name" value="HIT-like"/>
    <property type="match status" value="1"/>
</dbReference>
<comment type="caution">
    <text evidence="4">The sequence shown here is derived from an EMBL/GenBank/DDBJ whole genome shotgun (WGS) entry which is preliminary data.</text>
</comment>
<evidence type="ECO:0000313" key="4">
    <source>
        <dbReference type="EMBL" id="KAF2069737.1"/>
    </source>
</evidence>
<reference evidence="4" key="1">
    <citation type="submission" date="2020-01" db="EMBL/GenBank/DDBJ databases">
        <title>Development of genomics and gene disruption for Polysphondylium violaceum indicates a role for the polyketide synthase stlB in stalk morphogenesis.</title>
        <authorList>
            <person name="Narita B."/>
            <person name="Kawabe Y."/>
            <person name="Kin K."/>
            <person name="Saito T."/>
            <person name="Gibbs R."/>
            <person name="Kuspa A."/>
            <person name="Muzny D."/>
            <person name="Queller D."/>
            <person name="Richards S."/>
            <person name="Strassman J."/>
            <person name="Sucgang R."/>
            <person name="Worley K."/>
            <person name="Schaap P."/>
        </authorList>
    </citation>
    <scope>NUCLEOTIDE SEQUENCE</scope>
    <source>
        <strain evidence="4">QSvi11</strain>
    </source>
</reference>
<dbReference type="PROSITE" id="PS00892">
    <property type="entry name" value="HIT_1"/>
    <property type="match status" value="1"/>
</dbReference>
<evidence type="ECO:0000256" key="1">
    <source>
        <dbReference type="PIRSR" id="PIRSR601310-1"/>
    </source>
</evidence>
<proteinExistence type="predicted"/>
<dbReference type="GO" id="GO:0003824">
    <property type="term" value="F:catalytic activity"/>
    <property type="evidence" value="ECO:0007669"/>
    <property type="project" value="InterPro"/>
</dbReference>
<sequence length="193" mass="21397">MFTPRINLLIKPIRVHNFAPSQPKYNIYSSFLTNINSNISISLTQPSQQQQPIKQHCFTTTTKKMEGAKPGATEAANQIDPKDTIFAKIVAGTIPCKKVYEDEYCLAFDDINPVAPVHVMVIPKHPVSGVGNLATEQDKKAMGHIMAKIHHIASLKGIDSYRLVVNEGVQAQQSVRWLHIHLIGGRQLAWPPG</sequence>
<dbReference type="InterPro" id="IPR036265">
    <property type="entry name" value="HIT-like_sf"/>
</dbReference>
<protein>
    <recommendedName>
        <fullName evidence="3">HIT domain-containing protein</fullName>
    </recommendedName>
</protein>
<gene>
    <name evidence="4" type="ORF">CYY_008939</name>
</gene>
<dbReference type="OrthoDB" id="672793at2759"/>
<dbReference type="Pfam" id="PF01230">
    <property type="entry name" value="HIT"/>
    <property type="match status" value="1"/>
</dbReference>
<dbReference type="CDD" id="cd01276">
    <property type="entry name" value="PKCI_related"/>
    <property type="match status" value="1"/>
</dbReference>
<evidence type="ECO:0000313" key="5">
    <source>
        <dbReference type="Proteomes" id="UP000695562"/>
    </source>
</evidence>
<dbReference type="PANTHER" id="PTHR23089">
    <property type="entry name" value="HISTIDINE TRIAD HIT PROTEIN"/>
    <property type="match status" value="1"/>
</dbReference>
<dbReference type="Proteomes" id="UP000695562">
    <property type="component" value="Unassembled WGS sequence"/>
</dbReference>
<feature type="domain" description="HIT" evidence="3">
    <location>
        <begin position="85"/>
        <end position="193"/>
    </location>
</feature>
<evidence type="ECO:0000259" key="3">
    <source>
        <dbReference type="PROSITE" id="PS51084"/>
    </source>
</evidence>
<evidence type="ECO:0000256" key="2">
    <source>
        <dbReference type="PROSITE-ProRule" id="PRU00464"/>
    </source>
</evidence>
<dbReference type="EMBL" id="AJWJ01000603">
    <property type="protein sequence ID" value="KAF2069737.1"/>
    <property type="molecule type" value="Genomic_DNA"/>
</dbReference>
<dbReference type="InterPro" id="IPR011146">
    <property type="entry name" value="HIT-like"/>
</dbReference>
<dbReference type="AlphaFoldDB" id="A0A8J4V0W1"/>
<name>A0A8J4V0W1_9MYCE</name>
<dbReference type="Gene3D" id="3.30.428.10">
    <property type="entry name" value="HIT-like"/>
    <property type="match status" value="1"/>
</dbReference>
<feature type="active site" description="Tele-AMP-histidine intermediate" evidence="1">
    <location>
        <position position="179"/>
    </location>
</feature>
<comment type="caution">
    <text evidence="2">Lacks conserved residue(s) required for the propagation of feature annotation.</text>
</comment>
<accession>A0A8J4V0W1</accession>
<dbReference type="InterPro" id="IPR019808">
    <property type="entry name" value="Histidine_triad_CS"/>
</dbReference>
<dbReference type="PRINTS" id="PR00332">
    <property type="entry name" value="HISTRIAD"/>
</dbReference>
<dbReference type="InterPro" id="IPR001310">
    <property type="entry name" value="Histidine_triad_HIT"/>
</dbReference>
<dbReference type="PROSITE" id="PS51084">
    <property type="entry name" value="HIT_2"/>
    <property type="match status" value="1"/>
</dbReference>
<organism evidence="4 5">
    <name type="scientific">Polysphondylium violaceum</name>
    <dbReference type="NCBI Taxonomy" id="133409"/>
    <lineage>
        <taxon>Eukaryota</taxon>
        <taxon>Amoebozoa</taxon>
        <taxon>Evosea</taxon>
        <taxon>Eumycetozoa</taxon>
        <taxon>Dictyostelia</taxon>
        <taxon>Dictyosteliales</taxon>
        <taxon>Dictyosteliaceae</taxon>
        <taxon>Polysphondylium</taxon>
    </lineage>
</organism>